<reference evidence="2" key="1">
    <citation type="journal article" date="2019" name="Int. J. Syst. Evol. Microbiol.">
        <title>The Global Catalogue of Microorganisms (GCM) 10K type strain sequencing project: providing services to taxonomists for standard genome sequencing and annotation.</title>
        <authorList>
            <consortium name="The Broad Institute Genomics Platform"/>
            <consortium name="The Broad Institute Genome Sequencing Center for Infectious Disease"/>
            <person name="Wu L."/>
            <person name="Ma J."/>
        </authorList>
    </citation>
    <scope>NUCLEOTIDE SEQUENCE [LARGE SCALE GENOMIC DNA]</scope>
    <source>
        <strain evidence="2">JCM 15572</strain>
    </source>
</reference>
<dbReference type="Proteomes" id="UP001501705">
    <property type="component" value="Unassembled WGS sequence"/>
</dbReference>
<name>A0ABP4PG26_9ACTN</name>
<proteinExistence type="predicted"/>
<accession>A0ABP4PG26</accession>
<organism evidence="1 2">
    <name type="scientific">Kribbella hippodromi</name>
    <dbReference type="NCBI Taxonomy" id="434347"/>
    <lineage>
        <taxon>Bacteria</taxon>
        <taxon>Bacillati</taxon>
        <taxon>Actinomycetota</taxon>
        <taxon>Actinomycetes</taxon>
        <taxon>Propionibacteriales</taxon>
        <taxon>Kribbellaceae</taxon>
        <taxon>Kribbella</taxon>
    </lineage>
</organism>
<evidence type="ECO:0000313" key="1">
    <source>
        <dbReference type="EMBL" id="GAA1579719.1"/>
    </source>
</evidence>
<evidence type="ECO:0000313" key="2">
    <source>
        <dbReference type="Proteomes" id="UP001501705"/>
    </source>
</evidence>
<sequence length="61" mass="6586">MDGLTEAERQSYLTFWAINAAPLFVGDDLTKLADSPATVTGRFDQLGIGGNKATVRDIWGN</sequence>
<keyword evidence="2" id="KW-1185">Reference proteome</keyword>
<gene>
    <name evidence="1" type="ORF">GCM10009804_40430</name>
</gene>
<dbReference type="EMBL" id="BAAAPH010000012">
    <property type="protein sequence ID" value="GAA1579719.1"/>
    <property type="molecule type" value="Genomic_DNA"/>
</dbReference>
<dbReference type="Gene3D" id="3.20.20.70">
    <property type="entry name" value="Aldolase class I"/>
    <property type="match status" value="1"/>
</dbReference>
<comment type="caution">
    <text evidence="1">The sequence shown here is derived from an EMBL/GenBank/DDBJ whole genome shotgun (WGS) entry which is preliminary data.</text>
</comment>
<protein>
    <submittedName>
        <fullName evidence="1">Uncharacterized protein</fullName>
    </submittedName>
</protein>
<dbReference type="InterPro" id="IPR013785">
    <property type="entry name" value="Aldolase_TIM"/>
</dbReference>